<organism evidence="7 8">
    <name type="scientific">Propioniciclava flava</name>
    <dbReference type="NCBI Taxonomy" id="2072026"/>
    <lineage>
        <taxon>Bacteria</taxon>
        <taxon>Bacillati</taxon>
        <taxon>Actinomycetota</taxon>
        <taxon>Actinomycetes</taxon>
        <taxon>Propionibacteriales</taxon>
        <taxon>Propionibacteriaceae</taxon>
        <taxon>Propioniciclava</taxon>
    </lineage>
</organism>
<dbReference type="InterPro" id="IPR014036">
    <property type="entry name" value="DeoR-like_C"/>
</dbReference>
<dbReference type="SMART" id="SM01134">
    <property type="entry name" value="DeoRC"/>
    <property type="match status" value="1"/>
</dbReference>
<evidence type="ECO:0000256" key="3">
    <source>
        <dbReference type="ARBA" id="ARBA00023015"/>
    </source>
</evidence>
<name>A0A4Q2EGM2_9ACTN</name>
<keyword evidence="7" id="KW-0808">Transferase</keyword>
<proteinExistence type="predicted"/>
<keyword evidence="2" id="KW-0678">Repressor</keyword>
<comment type="caution">
    <text evidence="7">The sequence shown here is derived from an EMBL/GenBank/DDBJ whole genome shotgun (WGS) entry which is preliminary data.</text>
</comment>
<dbReference type="EMBL" id="PPCV01000003">
    <property type="protein sequence ID" value="RXW32511.1"/>
    <property type="molecule type" value="Genomic_DNA"/>
</dbReference>
<dbReference type="Gene3D" id="3.40.50.1360">
    <property type="match status" value="1"/>
</dbReference>
<dbReference type="Pfam" id="PF00455">
    <property type="entry name" value="DeoRC"/>
    <property type="match status" value="1"/>
</dbReference>
<gene>
    <name evidence="7" type="ORF">C1706_04900</name>
</gene>
<dbReference type="Pfam" id="PF08220">
    <property type="entry name" value="HTH_DeoR"/>
    <property type="match status" value="1"/>
</dbReference>
<dbReference type="PRINTS" id="PR00037">
    <property type="entry name" value="HTHLACR"/>
</dbReference>
<dbReference type="Gene3D" id="1.10.10.10">
    <property type="entry name" value="Winged helix-like DNA-binding domain superfamily/Winged helix DNA-binding domain"/>
    <property type="match status" value="1"/>
</dbReference>
<dbReference type="AlphaFoldDB" id="A0A4Q2EGM2"/>
<evidence type="ECO:0000313" key="7">
    <source>
        <dbReference type="EMBL" id="RXW32511.1"/>
    </source>
</evidence>
<evidence type="ECO:0000259" key="6">
    <source>
        <dbReference type="PROSITE" id="PS51000"/>
    </source>
</evidence>
<comment type="function">
    <text evidence="5">Repressor of the lactose catabolism operon. Galactose-6-phosphate is the inducer.</text>
</comment>
<dbReference type="GO" id="GO:0003700">
    <property type="term" value="F:DNA-binding transcription factor activity"/>
    <property type="evidence" value="ECO:0007669"/>
    <property type="project" value="InterPro"/>
</dbReference>
<keyword evidence="4" id="KW-0804">Transcription</keyword>
<dbReference type="InterPro" id="IPR001034">
    <property type="entry name" value="DeoR_HTH"/>
</dbReference>
<sequence length="255" mass="27469">MYAEERQHEIVTRARGLGRVSVAELATRFDVTPETIRRDLDALSGRGLLSRVHGGAVPAEKLRLAEASLDSRQTSFPEEKLAIARAAMGLLPRREGLTVIIDAGTTTGRLCSLLPEWVSLVVTNSVSAAEMLAARGDLEVMMLGGQVRNLTQATVGEPALSVLRQLRVDVAFLGTNGISAEHGFSTPDPHEGAVKRAMARCAAQVFVLGDASKMDNEYLVRFAEVDEVDALVTDARLPQERAEELRVAGLTVEIA</sequence>
<dbReference type="Proteomes" id="UP000290624">
    <property type="component" value="Unassembled WGS sequence"/>
</dbReference>
<evidence type="ECO:0000256" key="2">
    <source>
        <dbReference type="ARBA" id="ARBA00022491"/>
    </source>
</evidence>
<dbReference type="PROSITE" id="PS51000">
    <property type="entry name" value="HTH_DEOR_2"/>
    <property type="match status" value="1"/>
</dbReference>
<dbReference type="PANTHER" id="PTHR30363:SF4">
    <property type="entry name" value="GLYCEROL-3-PHOSPHATE REGULON REPRESSOR"/>
    <property type="match status" value="1"/>
</dbReference>
<keyword evidence="8" id="KW-1185">Reference proteome</keyword>
<evidence type="ECO:0000313" key="8">
    <source>
        <dbReference type="Proteomes" id="UP000290624"/>
    </source>
</evidence>
<evidence type="ECO:0000256" key="4">
    <source>
        <dbReference type="ARBA" id="ARBA00023163"/>
    </source>
</evidence>
<keyword evidence="3" id="KW-0805">Transcription regulation</keyword>
<dbReference type="OrthoDB" id="7688673at2"/>
<dbReference type="SUPFAM" id="SSF46785">
    <property type="entry name" value="Winged helix' DNA-binding domain"/>
    <property type="match status" value="1"/>
</dbReference>
<dbReference type="InterPro" id="IPR036390">
    <property type="entry name" value="WH_DNA-bd_sf"/>
</dbReference>
<accession>A0A4Q2EGM2</accession>
<dbReference type="InterPro" id="IPR037171">
    <property type="entry name" value="NagB/RpiA_transferase-like"/>
</dbReference>
<dbReference type="SUPFAM" id="SSF100950">
    <property type="entry name" value="NagB/RpiA/CoA transferase-like"/>
    <property type="match status" value="1"/>
</dbReference>
<dbReference type="GO" id="GO:0016740">
    <property type="term" value="F:transferase activity"/>
    <property type="evidence" value="ECO:0007669"/>
    <property type="project" value="UniProtKB-KW"/>
</dbReference>
<dbReference type="InterPro" id="IPR036388">
    <property type="entry name" value="WH-like_DNA-bd_sf"/>
</dbReference>
<feature type="domain" description="HTH deoR-type" evidence="6">
    <location>
        <begin position="3"/>
        <end position="58"/>
    </location>
</feature>
<dbReference type="RefSeq" id="WP_129458122.1">
    <property type="nucleotide sequence ID" value="NZ_PPCV01000003.1"/>
</dbReference>
<evidence type="ECO:0000256" key="1">
    <source>
        <dbReference type="ARBA" id="ARBA00021390"/>
    </source>
</evidence>
<dbReference type="SMART" id="SM00420">
    <property type="entry name" value="HTH_DEOR"/>
    <property type="match status" value="1"/>
</dbReference>
<evidence type="ECO:0000256" key="5">
    <source>
        <dbReference type="ARBA" id="ARBA00024937"/>
    </source>
</evidence>
<protein>
    <recommendedName>
        <fullName evidence="1">Lactose phosphotransferase system repressor</fullName>
    </recommendedName>
</protein>
<dbReference type="PANTHER" id="PTHR30363">
    <property type="entry name" value="HTH-TYPE TRANSCRIPTIONAL REGULATOR SRLR-RELATED"/>
    <property type="match status" value="1"/>
</dbReference>
<dbReference type="InterPro" id="IPR050313">
    <property type="entry name" value="Carb_Metab_HTH_regulators"/>
</dbReference>
<reference evidence="7 8" key="1">
    <citation type="submission" date="2018-01" db="EMBL/GenBank/DDBJ databases">
        <title>Lactibacter flavus gen. nov., sp. nov., a novel bacterium of the family Propionibacteriaceae isolated from raw milk and dairy products.</title>
        <authorList>
            <person name="Wenning M."/>
            <person name="Breitenwieser F."/>
            <person name="Huptas C."/>
            <person name="von Neubeck M."/>
            <person name="Busse H.-J."/>
            <person name="Scherer S."/>
        </authorList>
    </citation>
    <scope>NUCLEOTIDE SEQUENCE [LARGE SCALE GENOMIC DNA]</scope>
    <source>
        <strain evidence="7 8">VG341</strain>
    </source>
</reference>